<name>A0ABT3FVH5_9BACT</name>
<evidence type="ECO:0000313" key="3">
    <source>
        <dbReference type="Proteomes" id="UP001207930"/>
    </source>
</evidence>
<feature type="chain" id="PRO_5045488898" evidence="1">
    <location>
        <begin position="19"/>
        <end position="50"/>
    </location>
</feature>
<evidence type="ECO:0000256" key="1">
    <source>
        <dbReference type="SAM" id="SignalP"/>
    </source>
</evidence>
<reference evidence="2 3" key="1">
    <citation type="submission" date="2022-10" db="EMBL/GenBank/DDBJ databases">
        <title>Luteolibacter flavescens strain MCCC 1K03193, whole genome shotgun sequencing project.</title>
        <authorList>
            <person name="Zhao G."/>
            <person name="Shen L."/>
        </authorList>
    </citation>
    <scope>NUCLEOTIDE SEQUENCE [LARGE SCALE GENOMIC DNA]</scope>
    <source>
        <strain evidence="2 3">MCCC 1K03193</strain>
    </source>
</reference>
<organism evidence="2 3">
    <name type="scientific">Luteolibacter flavescens</name>
    <dbReference type="NCBI Taxonomy" id="1859460"/>
    <lineage>
        <taxon>Bacteria</taxon>
        <taxon>Pseudomonadati</taxon>
        <taxon>Verrucomicrobiota</taxon>
        <taxon>Verrucomicrobiia</taxon>
        <taxon>Verrucomicrobiales</taxon>
        <taxon>Verrucomicrobiaceae</taxon>
        <taxon>Luteolibacter</taxon>
    </lineage>
</organism>
<keyword evidence="1" id="KW-0732">Signal</keyword>
<dbReference type="RefSeq" id="WP_264503540.1">
    <property type="nucleotide sequence ID" value="NZ_JAPDDS010000019.1"/>
</dbReference>
<dbReference type="PROSITE" id="PS51257">
    <property type="entry name" value="PROKAR_LIPOPROTEIN"/>
    <property type="match status" value="1"/>
</dbReference>
<proteinExistence type="predicted"/>
<keyword evidence="3" id="KW-1185">Reference proteome</keyword>
<dbReference type="EMBL" id="JAPDDS010000019">
    <property type="protein sequence ID" value="MCW1887585.1"/>
    <property type="molecule type" value="Genomic_DNA"/>
</dbReference>
<protein>
    <submittedName>
        <fullName evidence="2">Uncharacterized protein</fullName>
    </submittedName>
</protein>
<evidence type="ECO:0000313" key="2">
    <source>
        <dbReference type="EMBL" id="MCW1887585.1"/>
    </source>
</evidence>
<comment type="caution">
    <text evidence="2">The sequence shown here is derived from an EMBL/GenBank/DDBJ whole genome shotgun (WGS) entry which is preliminary data.</text>
</comment>
<dbReference type="Proteomes" id="UP001207930">
    <property type="component" value="Unassembled WGS sequence"/>
</dbReference>
<accession>A0ABT3FVH5</accession>
<sequence length="50" mass="5335">MLRIIAAVCLSAFAFASASCCCTGEPKPAKLRPLPHFQEVPAAPEVNYSK</sequence>
<feature type="signal peptide" evidence="1">
    <location>
        <begin position="1"/>
        <end position="18"/>
    </location>
</feature>
<gene>
    <name evidence="2" type="ORF">OKA04_22805</name>
</gene>